<protein>
    <submittedName>
        <fullName evidence="4">Uncharacterized protein</fullName>
    </submittedName>
</protein>
<dbReference type="Proteomes" id="UP000585474">
    <property type="component" value="Unassembled WGS sequence"/>
</dbReference>
<evidence type="ECO:0000256" key="2">
    <source>
        <dbReference type="ARBA" id="ARBA00023242"/>
    </source>
</evidence>
<feature type="compositionally biased region" description="Low complexity" evidence="3">
    <location>
        <begin position="27"/>
        <end position="36"/>
    </location>
</feature>
<dbReference type="OrthoDB" id="696276at2759"/>
<dbReference type="PANTHER" id="PTHR33172:SF91">
    <property type="entry name" value="PROTEIN OXIDATIVE STRESS 3 LIKE 5"/>
    <property type="match status" value="1"/>
</dbReference>
<proteinExistence type="predicted"/>
<evidence type="ECO:0000256" key="1">
    <source>
        <dbReference type="ARBA" id="ARBA00004123"/>
    </source>
</evidence>
<dbReference type="PANTHER" id="PTHR33172">
    <property type="entry name" value="OS08G0516900 PROTEIN"/>
    <property type="match status" value="1"/>
</dbReference>
<comment type="caution">
    <text evidence="4">The sequence shown here is derived from an EMBL/GenBank/DDBJ whole genome shotgun (WGS) entry which is preliminary data.</text>
</comment>
<dbReference type="AlphaFoldDB" id="A0A7J0DK38"/>
<keyword evidence="2" id="KW-0539">Nucleus</keyword>
<feature type="compositionally biased region" description="Polar residues" evidence="3">
    <location>
        <begin position="116"/>
        <end position="133"/>
    </location>
</feature>
<dbReference type="GO" id="GO:0005634">
    <property type="term" value="C:nucleus"/>
    <property type="evidence" value="ECO:0007669"/>
    <property type="project" value="UniProtKB-SubCell"/>
</dbReference>
<gene>
    <name evidence="4" type="ORF">Acr_00g0044220</name>
</gene>
<feature type="region of interest" description="Disordered" evidence="3">
    <location>
        <begin position="13"/>
        <end position="53"/>
    </location>
</feature>
<organism evidence="4 5">
    <name type="scientific">Actinidia rufa</name>
    <dbReference type="NCBI Taxonomy" id="165716"/>
    <lineage>
        <taxon>Eukaryota</taxon>
        <taxon>Viridiplantae</taxon>
        <taxon>Streptophyta</taxon>
        <taxon>Embryophyta</taxon>
        <taxon>Tracheophyta</taxon>
        <taxon>Spermatophyta</taxon>
        <taxon>Magnoliopsida</taxon>
        <taxon>eudicotyledons</taxon>
        <taxon>Gunneridae</taxon>
        <taxon>Pentapetalae</taxon>
        <taxon>asterids</taxon>
        <taxon>Ericales</taxon>
        <taxon>Actinidiaceae</taxon>
        <taxon>Actinidia</taxon>
    </lineage>
</organism>
<feature type="compositionally biased region" description="Acidic residues" evidence="3">
    <location>
        <begin position="37"/>
        <end position="47"/>
    </location>
</feature>
<dbReference type="InterPro" id="IPR051992">
    <property type="entry name" value="OxStress_Response_Reg"/>
</dbReference>
<name>A0A7J0DK38_9ERIC</name>
<comment type="subcellular location">
    <subcellularLocation>
        <location evidence="1">Nucleus</location>
    </subcellularLocation>
</comment>
<evidence type="ECO:0000256" key="3">
    <source>
        <dbReference type="SAM" id="MobiDB-lite"/>
    </source>
</evidence>
<evidence type="ECO:0000313" key="5">
    <source>
        <dbReference type="Proteomes" id="UP000585474"/>
    </source>
</evidence>
<sequence length="133" mass="14549">MSVVFDGTLALGFDAVSPPATTKTEVEASSESSSIGDDSDADNGDGEAESKIKGTDLFCLEESDVPLARGLSKYYLGKSKSFVNLLEVKTVKEIEKRESPLNKRRRLMIAHKRMNNRSTTSMPLQQVQGHKAK</sequence>
<feature type="region of interest" description="Disordered" evidence="3">
    <location>
        <begin position="111"/>
        <end position="133"/>
    </location>
</feature>
<dbReference type="GO" id="GO:0006950">
    <property type="term" value="P:response to stress"/>
    <property type="evidence" value="ECO:0007669"/>
    <property type="project" value="UniProtKB-ARBA"/>
</dbReference>
<reference evidence="5" key="1">
    <citation type="submission" date="2019-07" db="EMBL/GenBank/DDBJ databases">
        <title>De Novo Assembly of kiwifruit Actinidia rufa.</title>
        <authorList>
            <person name="Sugita-Konishi S."/>
            <person name="Sato K."/>
            <person name="Mori E."/>
            <person name="Abe Y."/>
            <person name="Kisaki G."/>
            <person name="Hamano K."/>
            <person name="Suezawa K."/>
            <person name="Otani M."/>
            <person name="Fukuda T."/>
            <person name="Manabe T."/>
            <person name="Gomi K."/>
            <person name="Tabuchi M."/>
            <person name="Akimitsu K."/>
            <person name="Kataoka I."/>
        </authorList>
    </citation>
    <scope>NUCLEOTIDE SEQUENCE [LARGE SCALE GENOMIC DNA]</scope>
    <source>
        <strain evidence="5">cv. Fuchu</strain>
    </source>
</reference>
<dbReference type="EMBL" id="BJWL01000241">
    <property type="protein sequence ID" value="GFS36123.1"/>
    <property type="molecule type" value="Genomic_DNA"/>
</dbReference>
<accession>A0A7J0DK38</accession>
<keyword evidence="5" id="KW-1185">Reference proteome</keyword>
<evidence type="ECO:0000313" key="4">
    <source>
        <dbReference type="EMBL" id="GFS36123.1"/>
    </source>
</evidence>